<keyword evidence="2" id="KW-1185">Reference proteome</keyword>
<evidence type="ECO:0000313" key="1">
    <source>
        <dbReference type="EMBL" id="KAK8202131.1"/>
    </source>
</evidence>
<evidence type="ECO:0000313" key="2">
    <source>
        <dbReference type="Proteomes" id="UP001320706"/>
    </source>
</evidence>
<name>A0ACC3S8K7_9PEZI</name>
<dbReference type="EMBL" id="JAMKPW020000033">
    <property type="protein sequence ID" value="KAK8202131.1"/>
    <property type="molecule type" value="Genomic_DNA"/>
</dbReference>
<comment type="caution">
    <text evidence="1">The sequence shown here is derived from an EMBL/GenBank/DDBJ whole genome shotgun (WGS) entry which is preliminary data.</text>
</comment>
<organism evidence="1 2">
    <name type="scientific">Zalaria obscura</name>
    <dbReference type="NCBI Taxonomy" id="2024903"/>
    <lineage>
        <taxon>Eukaryota</taxon>
        <taxon>Fungi</taxon>
        <taxon>Dikarya</taxon>
        <taxon>Ascomycota</taxon>
        <taxon>Pezizomycotina</taxon>
        <taxon>Dothideomycetes</taxon>
        <taxon>Dothideomycetidae</taxon>
        <taxon>Dothideales</taxon>
        <taxon>Zalariaceae</taxon>
        <taxon>Zalaria</taxon>
    </lineage>
</organism>
<accession>A0ACC3S8K7</accession>
<dbReference type="Proteomes" id="UP001320706">
    <property type="component" value="Unassembled WGS sequence"/>
</dbReference>
<reference evidence="1" key="1">
    <citation type="submission" date="2024-02" db="EMBL/GenBank/DDBJ databases">
        <title>Metagenome Assembled Genome of Zalaria obscura JY119.</title>
        <authorList>
            <person name="Vighnesh L."/>
            <person name="Jagadeeshwari U."/>
            <person name="Venkata Ramana C."/>
            <person name="Sasikala C."/>
        </authorList>
    </citation>
    <scope>NUCLEOTIDE SEQUENCE</scope>
    <source>
        <strain evidence="1">JY119</strain>
    </source>
</reference>
<sequence length="246" mass="27351">MLEEDPERLTSGDTESSPVSILCVASALVEHSPFLVCPASGDMLDLGMVEGGGSGRTRLDGRPRSVIDICEDIVHSVGRYARLGWMRMVGATVIGWCKRKVGLPEIFLPMCMAVRRHNASQFAEVAGLVDRRWSSLQFRRELPWLRVLKAVWQGKTLLTRKDRVEYAARSRSPMYELAISKYAHGKEELRLFHYCTNKGKSTHSRLVVAPTVESNGNKLSLSDATIRMDAGNNTQGNNLPDSGFFP</sequence>
<proteinExistence type="predicted"/>
<protein>
    <submittedName>
        <fullName evidence="1">Uncharacterized protein</fullName>
    </submittedName>
</protein>
<gene>
    <name evidence="1" type="ORF">M8818_005657</name>
</gene>